<feature type="non-terminal residue" evidence="2">
    <location>
        <position position="78"/>
    </location>
</feature>
<feature type="signal peptide" evidence="1">
    <location>
        <begin position="1"/>
        <end position="15"/>
    </location>
</feature>
<dbReference type="Proteomes" id="UP000266723">
    <property type="component" value="Unassembled WGS sequence"/>
</dbReference>
<reference evidence="2 3" key="1">
    <citation type="journal article" date="2020" name="BMC Genomics">
        <title>Intraspecific diversification of the crop wild relative Brassica cretica Lam. using demographic model selection.</title>
        <authorList>
            <person name="Kioukis A."/>
            <person name="Michalopoulou V.A."/>
            <person name="Briers L."/>
            <person name="Pirintsos S."/>
            <person name="Studholme D.J."/>
            <person name="Pavlidis P."/>
            <person name="Sarris P.F."/>
        </authorList>
    </citation>
    <scope>NUCLEOTIDE SEQUENCE [LARGE SCALE GENOMIC DNA]</scope>
    <source>
        <strain evidence="3">cv. PFS-1207/04</strain>
    </source>
</reference>
<keyword evidence="3" id="KW-1185">Reference proteome</keyword>
<organism evidence="2 3">
    <name type="scientific">Brassica cretica</name>
    <name type="common">Mustard</name>
    <dbReference type="NCBI Taxonomy" id="69181"/>
    <lineage>
        <taxon>Eukaryota</taxon>
        <taxon>Viridiplantae</taxon>
        <taxon>Streptophyta</taxon>
        <taxon>Embryophyta</taxon>
        <taxon>Tracheophyta</taxon>
        <taxon>Spermatophyta</taxon>
        <taxon>Magnoliopsida</taxon>
        <taxon>eudicotyledons</taxon>
        <taxon>Gunneridae</taxon>
        <taxon>Pentapetalae</taxon>
        <taxon>rosids</taxon>
        <taxon>malvids</taxon>
        <taxon>Brassicales</taxon>
        <taxon>Brassicaceae</taxon>
        <taxon>Brassiceae</taxon>
        <taxon>Brassica</taxon>
    </lineage>
</organism>
<feature type="chain" id="PRO_5046972658" description="Secreted protein" evidence="1">
    <location>
        <begin position="16"/>
        <end position="78"/>
    </location>
</feature>
<comment type="caution">
    <text evidence="2">The sequence shown here is derived from an EMBL/GenBank/DDBJ whole genome shotgun (WGS) entry which is preliminary data.</text>
</comment>
<gene>
    <name evidence="2" type="ORF">DY000_02024772</name>
</gene>
<name>A0ABQ7EBG1_BRACR</name>
<evidence type="ECO:0000313" key="2">
    <source>
        <dbReference type="EMBL" id="KAF3593695.1"/>
    </source>
</evidence>
<sequence>MYFLFLAFLFNSSTANKVADSLIQKSCKKITKFLDKNSDSNFLKDLRCISQRESRKTGLASPYPRAGTEKLCLTSQFL</sequence>
<evidence type="ECO:0000313" key="3">
    <source>
        <dbReference type="Proteomes" id="UP000266723"/>
    </source>
</evidence>
<dbReference type="EMBL" id="QGKV02000299">
    <property type="protein sequence ID" value="KAF3593695.1"/>
    <property type="molecule type" value="Genomic_DNA"/>
</dbReference>
<accession>A0ABQ7EBG1</accession>
<keyword evidence="1" id="KW-0732">Signal</keyword>
<proteinExistence type="predicted"/>
<evidence type="ECO:0000256" key="1">
    <source>
        <dbReference type="SAM" id="SignalP"/>
    </source>
</evidence>
<evidence type="ECO:0008006" key="4">
    <source>
        <dbReference type="Google" id="ProtNLM"/>
    </source>
</evidence>
<protein>
    <recommendedName>
        <fullName evidence="4">Secreted protein</fullName>
    </recommendedName>
</protein>